<keyword evidence="6" id="KW-0227">DNA damage</keyword>
<dbReference type="GO" id="GO:0006302">
    <property type="term" value="P:double-strand break repair"/>
    <property type="evidence" value="ECO:0007669"/>
    <property type="project" value="TreeGrafter"/>
</dbReference>
<reference evidence="8 9" key="1">
    <citation type="journal article" date="2014" name="Antonie Van Leeuwenhoek">
        <title>Hyphomonas beringensis sp. nov. and Hyphomonas chukchiensis sp. nov., isolated from surface seawater of the Bering Sea and Chukchi Sea.</title>
        <authorList>
            <person name="Li C."/>
            <person name="Lai Q."/>
            <person name="Li G."/>
            <person name="Dong C."/>
            <person name="Wang J."/>
            <person name="Liao Y."/>
            <person name="Shao Z."/>
        </authorList>
    </citation>
    <scope>NUCLEOTIDE SEQUENCE [LARGE SCALE GENOMIC DNA]</scope>
    <source>
        <strain evidence="8 9">SCH89</strain>
    </source>
</reference>
<dbReference type="Pfam" id="PF02463">
    <property type="entry name" value="SMC_N"/>
    <property type="match status" value="1"/>
</dbReference>
<keyword evidence="9" id="KW-1185">Reference proteome</keyword>
<comment type="caution">
    <text evidence="8">The sequence shown here is derived from an EMBL/GenBank/DDBJ whole genome shotgun (WGS) entry which is preliminary data.</text>
</comment>
<dbReference type="EMBL" id="ARYL01000004">
    <property type="protein sequence ID" value="KDA03632.1"/>
    <property type="molecule type" value="Genomic_DNA"/>
</dbReference>
<keyword evidence="6" id="KW-0742">SOS response</keyword>
<dbReference type="GO" id="GO:0003697">
    <property type="term" value="F:single-stranded DNA binding"/>
    <property type="evidence" value="ECO:0007669"/>
    <property type="project" value="UniProtKB-UniRule"/>
</dbReference>
<keyword evidence="3 6" id="KW-0547">Nucleotide-binding</keyword>
<dbReference type="RefSeq" id="WP_035536042.1">
    <property type="nucleotide sequence ID" value="NZ_ARYL01000004.1"/>
</dbReference>
<accession>A0A059G9V2</accession>
<comment type="subcellular location">
    <subcellularLocation>
        <location evidence="6">Cytoplasm</location>
    </subcellularLocation>
</comment>
<evidence type="ECO:0000256" key="6">
    <source>
        <dbReference type="HAMAP-Rule" id="MF_00365"/>
    </source>
</evidence>
<dbReference type="NCBIfam" id="TIGR00611">
    <property type="entry name" value="recf"/>
    <property type="match status" value="1"/>
</dbReference>
<dbReference type="GO" id="GO:0009432">
    <property type="term" value="P:SOS response"/>
    <property type="evidence" value="ECO:0007669"/>
    <property type="project" value="UniProtKB-UniRule"/>
</dbReference>
<dbReference type="InterPro" id="IPR027417">
    <property type="entry name" value="P-loop_NTPase"/>
</dbReference>
<dbReference type="InterPro" id="IPR003395">
    <property type="entry name" value="RecF/RecN/SMC_N"/>
</dbReference>
<evidence type="ECO:0000256" key="2">
    <source>
        <dbReference type="ARBA" id="ARBA00022705"/>
    </source>
</evidence>
<evidence type="ECO:0000256" key="5">
    <source>
        <dbReference type="ARBA" id="ARBA00023125"/>
    </source>
</evidence>
<dbReference type="GO" id="GO:0000731">
    <property type="term" value="P:DNA synthesis involved in DNA repair"/>
    <property type="evidence" value="ECO:0007669"/>
    <property type="project" value="TreeGrafter"/>
</dbReference>
<gene>
    <name evidence="6" type="primary">recF</name>
    <name evidence="8" type="ORF">HOC_04097</name>
</gene>
<dbReference type="OrthoDB" id="9803889at2"/>
<feature type="domain" description="RecF/RecN/SMC N-terminal" evidence="7">
    <location>
        <begin position="4"/>
        <end position="336"/>
    </location>
</feature>
<dbReference type="eggNOG" id="COG1195">
    <property type="taxonomic scope" value="Bacteria"/>
</dbReference>
<dbReference type="GO" id="GO:0005524">
    <property type="term" value="F:ATP binding"/>
    <property type="evidence" value="ECO:0007669"/>
    <property type="project" value="UniProtKB-UniRule"/>
</dbReference>
<evidence type="ECO:0000313" key="9">
    <source>
        <dbReference type="Proteomes" id="UP000024942"/>
    </source>
</evidence>
<evidence type="ECO:0000256" key="3">
    <source>
        <dbReference type="ARBA" id="ARBA00022741"/>
    </source>
</evidence>
<feature type="binding site" evidence="6">
    <location>
        <begin position="31"/>
        <end position="38"/>
    </location>
    <ligand>
        <name>ATP</name>
        <dbReference type="ChEBI" id="CHEBI:30616"/>
    </ligand>
</feature>
<dbReference type="STRING" id="1280953.HOC_04097"/>
<comment type="function">
    <text evidence="6">The RecF protein is involved in DNA metabolism; it is required for DNA replication and normal SOS inducibility. RecF binds preferentially to single-stranded, linear DNA. It also seems to bind ATP.</text>
</comment>
<comment type="similarity">
    <text evidence="6">Belongs to the RecF family.</text>
</comment>
<evidence type="ECO:0000259" key="7">
    <source>
        <dbReference type="Pfam" id="PF02463"/>
    </source>
</evidence>
<evidence type="ECO:0000256" key="1">
    <source>
        <dbReference type="ARBA" id="ARBA00022490"/>
    </source>
</evidence>
<evidence type="ECO:0000256" key="4">
    <source>
        <dbReference type="ARBA" id="ARBA00022840"/>
    </source>
</evidence>
<dbReference type="InterPro" id="IPR042174">
    <property type="entry name" value="RecF_2"/>
</dbReference>
<keyword evidence="5 6" id="KW-0238">DNA-binding</keyword>
<evidence type="ECO:0000313" key="8">
    <source>
        <dbReference type="EMBL" id="KDA03632.1"/>
    </source>
</evidence>
<protein>
    <recommendedName>
        <fullName evidence="6">DNA replication and repair protein RecF</fullName>
    </recommendedName>
</protein>
<dbReference type="Gene3D" id="1.20.1050.90">
    <property type="entry name" value="RecF/RecN/SMC, N-terminal domain"/>
    <property type="match status" value="1"/>
</dbReference>
<keyword evidence="1 6" id="KW-0963">Cytoplasm</keyword>
<sequence length="370" mass="39792">MTALTRLSLTDFRNYASLSLPLDGRHVCLFGANGAGKTNLLEAVSQLGPGRGLRSATLPEMMRKDAPGSWTVAATLDNDQKIGVALETGSGAKRNVRIDGASATASDLADLIRIVWLTPSMDGVFRGGASDRRRFLDRQVMAHIPTHGRAASRYEQAMRERNALLERGHVDPAWADAIEARMAEAGAEMAINRAHVLEALQVAIELRPDGHFPKADLTLEGDAEQAALQGDDFKSIFETLAETFRTTRRRDIAAGRTIDGPHRSDLVVIHRPTGAPARDASTGQQKALLIGLILASAGALRADGDGPAPLLLLDEAAAHLDPDRRAALYEELGALGGQAWLTGTERFLFEAFGDRAQRVRVEDGAARVED</sequence>
<dbReference type="GO" id="GO:0006260">
    <property type="term" value="P:DNA replication"/>
    <property type="evidence" value="ECO:0007669"/>
    <property type="project" value="UniProtKB-UniRule"/>
</dbReference>
<keyword evidence="2 6" id="KW-0235">DNA replication</keyword>
<dbReference type="InterPro" id="IPR001238">
    <property type="entry name" value="DNA-binding_RecF"/>
</dbReference>
<keyword evidence="6" id="KW-0234">DNA repair</keyword>
<dbReference type="Gene3D" id="3.40.50.300">
    <property type="entry name" value="P-loop containing nucleotide triphosphate hydrolases"/>
    <property type="match status" value="1"/>
</dbReference>
<dbReference type="GO" id="GO:0005737">
    <property type="term" value="C:cytoplasm"/>
    <property type="evidence" value="ECO:0007669"/>
    <property type="project" value="UniProtKB-SubCell"/>
</dbReference>
<organism evidence="8 9">
    <name type="scientific">Hyphomonas oceanitis SCH89</name>
    <dbReference type="NCBI Taxonomy" id="1280953"/>
    <lineage>
        <taxon>Bacteria</taxon>
        <taxon>Pseudomonadati</taxon>
        <taxon>Pseudomonadota</taxon>
        <taxon>Alphaproteobacteria</taxon>
        <taxon>Hyphomonadales</taxon>
        <taxon>Hyphomonadaceae</taxon>
        <taxon>Hyphomonas</taxon>
    </lineage>
</organism>
<proteinExistence type="inferred from homology"/>
<dbReference type="Proteomes" id="UP000024942">
    <property type="component" value="Unassembled WGS sequence"/>
</dbReference>
<dbReference type="SUPFAM" id="SSF52540">
    <property type="entry name" value="P-loop containing nucleoside triphosphate hydrolases"/>
    <property type="match status" value="1"/>
</dbReference>
<dbReference type="PATRIC" id="fig|1280953.3.peg.827"/>
<dbReference type="PANTHER" id="PTHR32182">
    <property type="entry name" value="DNA REPLICATION AND REPAIR PROTEIN RECF"/>
    <property type="match status" value="1"/>
</dbReference>
<dbReference type="AlphaFoldDB" id="A0A059G9V2"/>
<keyword evidence="4 6" id="KW-0067">ATP-binding</keyword>
<name>A0A059G9V2_9PROT</name>
<dbReference type="HAMAP" id="MF_00365">
    <property type="entry name" value="RecF"/>
    <property type="match status" value="1"/>
</dbReference>
<dbReference type="PANTHER" id="PTHR32182:SF0">
    <property type="entry name" value="DNA REPLICATION AND REPAIR PROTEIN RECF"/>
    <property type="match status" value="1"/>
</dbReference>